<protein>
    <recommendedName>
        <fullName evidence="1">Lon N-terminal domain-containing protein</fullName>
    </recommendedName>
</protein>
<proteinExistence type="predicted"/>
<sequence>MNEVMLFPLNSIVLPEGKMRLRVFEARYKRLVVDALKGDSQFGICLFEKQHLPENSELSAVGTLVKIIDFEQLEGGLLGITVTGIKRFMIRRVRVEHDGLRLAKVEWLPNWETLDLTEHGELLSQQLQRIYSQFPQLNDLYEQKFFDDETWVSQRWLEILPMTNKQFDRLSLHLDCTATVEFLSQTLNNPNISDPTAKV</sequence>
<dbReference type="PANTHER" id="PTHR46732">
    <property type="entry name" value="ATP-DEPENDENT PROTEASE LA (LON) DOMAIN PROTEIN"/>
    <property type="match status" value="1"/>
</dbReference>
<evidence type="ECO:0000313" key="2">
    <source>
        <dbReference type="EMBL" id="EGA69979.1"/>
    </source>
</evidence>
<dbReference type="InterPro" id="IPR003111">
    <property type="entry name" value="Lon_prtase_N"/>
</dbReference>
<dbReference type="eggNOG" id="COG2802">
    <property type="taxonomic scope" value="Bacteria"/>
</dbReference>
<feature type="domain" description="Lon N-terminal" evidence="1">
    <location>
        <begin position="3"/>
        <end position="189"/>
    </location>
</feature>
<dbReference type="Pfam" id="PF02190">
    <property type="entry name" value="LON_substr_bdg"/>
    <property type="match status" value="1"/>
</dbReference>
<gene>
    <name evidence="2" type="ORF">VISI1226_07817</name>
</gene>
<evidence type="ECO:0000259" key="1">
    <source>
        <dbReference type="SMART" id="SM00464"/>
    </source>
</evidence>
<dbReference type="SUPFAM" id="SSF88697">
    <property type="entry name" value="PUA domain-like"/>
    <property type="match status" value="1"/>
</dbReference>
<dbReference type="OrthoDB" id="8558970at2"/>
<organism evidence="2 3">
    <name type="scientific">Vibrio sinaloensis DSM 21326</name>
    <dbReference type="NCBI Taxonomy" id="945550"/>
    <lineage>
        <taxon>Bacteria</taxon>
        <taxon>Pseudomonadati</taxon>
        <taxon>Pseudomonadota</taxon>
        <taxon>Gammaproteobacteria</taxon>
        <taxon>Vibrionales</taxon>
        <taxon>Vibrionaceae</taxon>
        <taxon>Vibrio</taxon>
        <taxon>Vibrio oreintalis group</taxon>
    </lineage>
</organism>
<dbReference type="RefSeq" id="WP_008077410.1">
    <property type="nucleotide sequence ID" value="NZ_AEVT01000067.1"/>
</dbReference>
<dbReference type="SMART" id="SM00464">
    <property type="entry name" value="LON"/>
    <property type="match status" value="1"/>
</dbReference>
<dbReference type="AlphaFoldDB" id="E8M7J9"/>
<dbReference type="GeneID" id="95569560"/>
<name>E8M7J9_PHOS4</name>
<dbReference type="Proteomes" id="UP000006228">
    <property type="component" value="Unassembled WGS sequence"/>
</dbReference>
<dbReference type="EMBL" id="AEVT01000067">
    <property type="protein sequence ID" value="EGA69979.1"/>
    <property type="molecule type" value="Genomic_DNA"/>
</dbReference>
<reference evidence="2 3" key="1">
    <citation type="journal article" date="2012" name="Int. J. Syst. Evol. Microbiol.">
        <title>Vibrio caribbeanicus sp. nov., isolated from the marine sponge Scleritoderma cyanea.</title>
        <authorList>
            <person name="Hoffmann M."/>
            <person name="Monday S.R."/>
            <person name="Allard M.W."/>
            <person name="Strain E.A."/>
            <person name="Whittaker P."/>
            <person name="Naum M."/>
            <person name="McCarthy P.J."/>
            <person name="Lopez J.V."/>
            <person name="Fischer M."/>
            <person name="Brown E.W."/>
        </authorList>
    </citation>
    <scope>NUCLEOTIDE SEQUENCE [LARGE SCALE GENOMIC DNA]</scope>
    <source>
        <strain evidence="3">DSMZ 21326</strain>
    </source>
</reference>
<dbReference type="InterPro" id="IPR046336">
    <property type="entry name" value="Lon_prtase_N_sf"/>
</dbReference>
<dbReference type="InterPro" id="IPR015947">
    <property type="entry name" value="PUA-like_sf"/>
</dbReference>
<evidence type="ECO:0000313" key="3">
    <source>
        <dbReference type="Proteomes" id="UP000006228"/>
    </source>
</evidence>
<dbReference type="PANTHER" id="PTHR46732:SF8">
    <property type="entry name" value="ATP-DEPENDENT PROTEASE LA (LON) DOMAIN PROTEIN"/>
    <property type="match status" value="1"/>
</dbReference>
<dbReference type="Gene3D" id="2.30.130.40">
    <property type="entry name" value="LON domain-like"/>
    <property type="match status" value="1"/>
</dbReference>
<comment type="caution">
    <text evidence="2">The sequence shown here is derived from an EMBL/GenBank/DDBJ whole genome shotgun (WGS) entry which is preliminary data.</text>
</comment>
<accession>E8M7J9</accession>